<evidence type="ECO:0000256" key="1">
    <source>
        <dbReference type="SAM" id="SignalP"/>
    </source>
</evidence>
<dbReference type="AlphaFoldDB" id="A0A512C2H3"/>
<name>A0A512C2H3_9HYPH</name>
<proteinExistence type="predicted"/>
<sequence length="200" mass="22938">MISRRSFLLGLGSLVTASFAARAQAYALAEGAPLLLDPGPVERTLNLYEGLEPGEDDWTNKWRISLGPWQQDPPDPPTWREHLRQQGYHFDSPDDLDRIWRERWVAPEELDAPLPEQLWWSIWEHDESPQAKAFTLLKELGLDCGLNQAGEKAGRINFVEWGYHPGSSERFVELRDDLSVSLLQARLMERNLPIRLVLEA</sequence>
<accession>A0A512C2H3</accession>
<evidence type="ECO:0000313" key="3">
    <source>
        <dbReference type="Proteomes" id="UP000321085"/>
    </source>
</evidence>
<feature type="signal peptide" evidence="1">
    <location>
        <begin position="1"/>
        <end position="23"/>
    </location>
</feature>
<evidence type="ECO:0000313" key="2">
    <source>
        <dbReference type="EMBL" id="GEO18415.1"/>
    </source>
</evidence>
<dbReference type="EMBL" id="BJYU01000190">
    <property type="protein sequence ID" value="GEO18415.1"/>
    <property type="molecule type" value="Genomic_DNA"/>
</dbReference>
<protein>
    <submittedName>
        <fullName evidence="2">Uncharacterized protein</fullName>
    </submittedName>
</protein>
<keyword evidence="1" id="KW-0732">Signal</keyword>
<dbReference type="RefSeq" id="WP_147023000.1">
    <property type="nucleotide sequence ID" value="NZ_BJYU01000190.1"/>
</dbReference>
<dbReference type="PROSITE" id="PS51318">
    <property type="entry name" value="TAT"/>
    <property type="match status" value="1"/>
</dbReference>
<keyword evidence="3" id="KW-1185">Reference proteome</keyword>
<organism evidence="2 3">
    <name type="scientific">Microvirga aerophila</name>
    <dbReference type="NCBI Taxonomy" id="670291"/>
    <lineage>
        <taxon>Bacteria</taxon>
        <taxon>Pseudomonadati</taxon>
        <taxon>Pseudomonadota</taxon>
        <taxon>Alphaproteobacteria</taxon>
        <taxon>Hyphomicrobiales</taxon>
        <taxon>Methylobacteriaceae</taxon>
        <taxon>Microvirga</taxon>
    </lineage>
</organism>
<gene>
    <name evidence="2" type="ORF">MAE02_61110</name>
</gene>
<comment type="caution">
    <text evidence="2">The sequence shown here is derived from an EMBL/GenBank/DDBJ whole genome shotgun (WGS) entry which is preliminary data.</text>
</comment>
<feature type="chain" id="PRO_5022183737" evidence="1">
    <location>
        <begin position="24"/>
        <end position="200"/>
    </location>
</feature>
<reference evidence="2 3" key="1">
    <citation type="submission" date="2019-07" db="EMBL/GenBank/DDBJ databases">
        <title>Whole genome shotgun sequence of Microvirga aerophila NBRC 106136.</title>
        <authorList>
            <person name="Hosoyama A."/>
            <person name="Uohara A."/>
            <person name="Ohji S."/>
            <person name="Ichikawa N."/>
        </authorList>
    </citation>
    <scope>NUCLEOTIDE SEQUENCE [LARGE SCALE GENOMIC DNA]</scope>
    <source>
        <strain evidence="2 3">NBRC 106136</strain>
    </source>
</reference>
<dbReference type="Proteomes" id="UP000321085">
    <property type="component" value="Unassembled WGS sequence"/>
</dbReference>
<dbReference type="InterPro" id="IPR006311">
    <property type="entry name" value="TAT_signal"/>
</dbReference>